<sequence>MDSPRASSSSSCTSIGPWDYEVFLSFKGKDTSHNFTDNLYATLYRKGIPTFRIDDLRGEDIAPGLLYAIEKSRLVLVILSHNYARSNWCLERTGEDNGVQGRNGKNSFSSFLSCGSFHVRNQKGSYEKHSLIMKEMGLATRHRGGGQL</sequence>
<accession>A0A438E141</accession>
<protein>
    <recommendedName>
        <fullName evidence="1">ADP-ribosyl cyclase/cyclic ADP-ribose hydrolase</fullName>
        <ecNumber evidence="1">3.2.2.6</ecNumber>
    </recommendedName>
</protein>
<keyword evidence="2" id="KW-0378">Hydrolase</keyword>
<dbReference type="GO" id="GO:0061809">
    <property type="term" value="F:NAD+ nucleosidase activity, cyclic ADP-ribose generating"/>
    <property type="evidence" value="ECO:0007669"/>
    <property type="project" value="UniProtKB-EC"/>
</dbReference>
<dbReference type="EMBL" id="QGNW01001438">
    <property type="protein sequence ID" value="RVW41419.1"/>
    <property type="molecule type" value="Genomic_DNA"/>
</dbReference>
<evidence type="ECO:0000313" key="6">
    <source>
        <dbReference type="EMBL" id="RVW41419.1"/>
    </source>
</evidence>
<evidence type="ECO:0000259" key="5">
    <source>
        <dbReference type="PROSITE" id="PS50104"/>
    </source>
</evidence>
<comment type="caution">
    <text evidence="6">The sequence shown here is derived from an EMBL/GenBank/DDBJ whole genome shotgun (WGS) entry which is preliminary data.</text>
</comment>
<dbReference type="Gene3D" id="3.40.50.10140">
    <property type="entry name" value="Toll/interleukin-1 receptor homology (TIR) domain"/>
    <property type="match status" value="1"/>
</dbReference>
<gene>
    <name evidence="6" type="primary">N_218</name>
    <name evidence="6" type="ORF">CK203_115791</name>
</gene>
<comment type="catalytic activity">
    <reaction evidence="4">
        <text>NAD(+) + H2O = ADP-D-ribose + nicotinamide + H(+)</text>
        <dbReference type="Rhea" id="RHEA:16301"/>
        <dbReference type="ChEBI" id="CHEBI:15377"/>
        <dbReference type="ChEBI" id="CHEBI:15378"/>
        <dbReference type="ChEBI" id="CHEBI:17154"/>
        <dbReference type="ChEBI" id="CHEBI:57540"/>
        <dbReference type="ChEBI" id="CHEBI:57967"/>
        <dbReference type="EC" id="3.2.2.6"/>
    </reaction>
    <physiologicalReaction direction="left-to-right" evidence="4">
        <dbReference type="Rhea" id="RHEA:16302"/>
    </physiologicalReaction>
</comment>
<dbReference type="PANTHER" id="PTHR32009:SF39">
    <property type="entry name" value="TIR DOMAIN-CONTAINING PROTEIN"/>
    <property type="match status" value="1"/>
</dbReference>
<reference evidence="6 7" key="1">
    <citation type="journal article" date="2018" name="PLoS Genet.">
        <title>Population sequencing reveals clonal diversity and ancestral inbreeding in the grapevine cultivar Chardonnay.</title>
        <authorList>
            <person name="Roach M.J."/>
            <person name="Johnson D.L."/>
            <person name="Bohlmann J."/>
            <person name="van Vuuren H.J."/>
            <person name="Jones S.J."/>
            <person name="Pretorius I.S."/>
            <person name="Schmidt S.A."/>
            <person name="Borneman A.R."/>
        </authorList>
    </citation>
    <scope>NUCLEOTIDE SEQUENCE [LARGE SCALE GENOMIC DNA]</scope>
    <source>
        <strain evidence="7">cv. Chardonnay</strain>
        <tissue evidence="6">Leaf</tissue>
    </source>
</reference>
<dbReference type="Proteomes" id="UP000288805">
    <property type="component" value="Unassembled WGS sequence"/>
</dbReference>
<evidence type="ECO:0000256" key="2">
    <source>
        <dbReference type="ARBA" id="ARBA00022801"/>
    </source>
</evidence>
<evidence type="ECO:0000256" key="4">
    <source>
        <dbReference type="ARBA" id="ARBA00047304"/>
    </source>
</evidence>
<dbReference type="InterPro" id="IPR000157">
    <property type="entry name" value="TIR_dom"/>
</dbReference>
<feature type="domain" description="TIR" evidence="5">
    <location>
        <begin position="18"/>
        <end position="148"/>
    </location>
</feature>
<dbReference type="InterPro" id="IPR035897">
    <property type="entry name" value="Toll_tir_struct_dom_sf"/>
</dbReference>
<evidence type="ECO:0000256" key="1">
    <source>
        <dbReference type="ARBA" id="ARBA00011982"/>
    </source>
</evidence>
<dbReference type="AlphaFoldDB" id="A0A438E141"/>
<proteinExistence type="predicted"/>
<dbReference type="PROSITE" id="PS50104">
    <property type="entry name" value="TIR"/>
    <property type="match status" value="1"/>
</dbReference>
<dbReference type="SMART" id="SM00255">
    <property type="entry name" value="TIR"/>
    <property type="match status" value="1"/>
</dbReference>
<evidence type="ECO:0000313" key="7">
    <source>
        <dbReference type="Proteomes" id="UP000288805"/>
    </source>
</evidence>
<dbReference type="EC" id="3.2.2.6" evidence="1"/>
<dbReference type="GO" id="GO:0007165">
    <property type="term" value="P:signal transduction"/>
    <property type="evidence" value="ECO:0007669"/>
    <property type="project" value="InterPro"/>
</dbReference>
<evidence type="ECO:0000256" key="3">
    <source>
        <dbReference type="ARBA" id="ARBA00023027"/>
    </source>
</evidence>
<dbReference type="PANTHER" id="PTHR32009">
    <property type="entry name" value="TMV RESISTANCE PROTEIN N-LIKE"/>
    <property type="match status" value="1"/>
</dbReference>
<keyword evidence="3" id="KW-0520">NAD</keyword>
<dbReference type="SUPFAM" id="SSF52200">
    <property type="entry name" value="Toll/Interleukin receptor TIR domain"/>
    <property type="match status" value="1"/>
</dbReference>
<dbReference type="Pfam" id="PF01582">
    <property type="entry name" value="TIR"/>
    <property type="match status" value="1"/>
</dbReference>
<name>A0A438E141_VITVI</name>
<organism evidence="6 7">
    <name type="scientific">Vitis vinifera</name>
    <name type="common">Grape</name>
    <dbReference type="NCBI Taxonomy" id="29760"/>
    <lineage>
        <taxon>Eukaryota</taxon>
        <taxon>Viridiplantae</taxon>
        <taxon>Streptophyta</taxon>
        <taxon>Embryophyta</taxon>
        <taxon>Tracheophyta</taxon>
        <taxon>Spermatophyta</taxon>
        <taxon>Magnoliopsida</taxon>
        <taxon>eudicotyledons</taxon>
        <taxon>Gunneridae</taxon>
        <taxon>Pentapetalae</taxon>
        <taxon>rosids</taxon>
        <taxon>Vitales</taxon>
        <taxon>Vitaceae</taxon>
        <taxon>Viteae</taxon>
        <taxon>Vitis</taxon>
    </lineage>
</organism>